<keyword evidence="1" id="KW-0328">Glycosyltransferase</keyword>
<keyword evidence="2" id="KW-1185">Reference proteome</keyword>
<keyword evidence="1" id="KW-0808">Transferase</keyword>
<dbReference type="EC" id="2.4.1.128" evidence="1"/>
<evidence type="ECO:0000313" key="2">
    <source>
        <dbReference type="Proteomes" id="UP000827976"/>
    </source>
</evidence>
<organism evidence="1 2">
    <name type="scientific">Dioscorea alata</name>
    <name type="common">Purple yam</name>
    <dbReference type="NCBI Taxonomy" id="55571"/>
    <lineage>
        <taxon>Eukaryota</taxon>
        <taxon>Viridiplantae</taxon>
        <taxon>Streptophyta</taxon>
        <taxon>Embryophyta</taxon>
        <taxon>Tracheophyta</taxon>
        <taxon>Spermatophyta</taxon>
        <taxon>Magnoliopsida</taxon>
        <taxon>Liliopsida</taxon>
        <taxon>Dioscoreales</taxon>
        <taxon>Dioscoreaceae</taxon>
        <taxon>Dioscorea</taxon>
    </lineage>
</organism>
<sequence>MATNTQDLHILFFPYMAPGHILPMINMAKLFANRGVRTTILTTPGNTSIVKPIISNSPVELALIPFPSAAAGLPEGCENLSSIPSTDLIPYFLRAVFMLSEPFDQILKELHPNVTIIDGFFPWTIEITSKLGITQLVFYGIGFFPFCLIDSIQNYKPHETLPAETKSFLVPGIPHRIEFLKTQVLDTSKINKERQEFFNKVMDADKRSCGVVMNTFYELEPDYVEHYRTVIGRRAWHIGPVSLCSEDMIKSTTTTTTTTTAADRNHECLSWLDGKEPGSVLYVCFGSLSTFLGEQILEIALGLEASNHAFILVVPKPVERDENMDWMPEGFEGRINEAKKGFVIRGWAPQLLILNHEAVGGFMTHCGWNSTLEGVCAGLPMITWPLFADQFYNEKLVVDVLKIGVAVGMKEHALKPEDRPLIHGMEIERAVNCVMGGGEEAEAMRKRARELGEMAKSAVMEDGSSYTELTRLISELSALHP</sequence>
<dbReference type="Proteomes" id="UP000827976">
    <property type="component" value="Chromosome 17"/>
</dbReference>
<reference evidence="2" key="1">
    <citation type="journal article" date="2022" name="Nat. Commun.">
        <title>Chromosome evolution and the genetic basis of agronomically important traits in greater yam.</title>
        <authorList>
            <person name="Bredeson J.V."/>
            <person name="Lyons J.B."/>
            <person name="Oniyinde I.O."/>
            <person name="Okereke N.R."/>
            <person name="Kolade O."/>
            <person name="Nnabue I."/>
            <person name="Nwadili C.O."/>
            <person name="Hribova E."/>
            <person name="Parker M."/>
            <person name="Nwogha J."/>
            <person name="Shu S."/>
            <person name="Carlson J."/>
            <person name="Kariba R."/>
            <person name="Muthemba S."/>
            <person name="Knop K."/>
            <person name="Barton G.J."/>
            <person name="Sherwood A.V."/>
            <person name="Lopez-Montes A."/>
            <person name="Asiedu R."/>
            <person name="Jamnadass R."/>
            <person name="Muchugi A."/>
            <person name="Goodstein D."/>
            <person name="Egesi C.N."/>
            <person name="Featherston J."/>
            <person name="Asfaw A."/>
            <person name="Simpson G.G."/>
            <person name="Dolezel J."/>
            <person name="Hendre P.S."/>
            <person name="Van Deynze A."/>
            <person name="Kumar P.L."/>
            <person name="Obidiegwu J.E."/>
            <person name="Bhattacharjee R."/>
            <person name="Rokhsar D.S."/>
        </authorList>
    </citation>
    <scope>NUCLEOTIDE SEQUENCE [LARGE SCALE GENOMIC DNA]</scope>
    <source>
        <strain evidence="2">cv. TDa95/00328</strain>
    </source>
</reference>
<name>A0ACB7UEH7_DIOAL</name>
<comment type="caution">
    <text evidence="1">The sequence shown here is derived from an EMBL/GenBank/DDBJ whole genome shotgun (WGS) entry which is preliminary data.</text>
</comment>
<gene>
    <name evidence="1" type="ORF">IHE45_17G109300</name>
</gene>
<protein>
    <submittedName>
        <fullName evidence="1">UDP-glucuronosyl/UDP-glucosyltransferase protein</fullName>
        <ecNumber evidence="1">2.4.1.128</ecNumber>
    </submittedName>
</protein>
<evidence type="ECO:0000313" key="1">
    <source>
        <dbReference type="EMBL" id="KAH7658734.1"/>
    </source>
</evidence>
<proteinExistence type="predicted"/>
<accession>A0ACB7UEH7</accession>
<dbReference type="EMBL" id="CM037027">
    <property type="protein sequence ID" value="KAH7658734.1"/>
    <property type="molecule type" value="Genomic_DNA"/>
</dbReference>